<dbReference type="NCBIfam" id="TIGR00487">
    <property type="entry name" value="IF-2"/>
    <property type="match status" value="1"/>
</dbReference>
<feature type="compositionally biased region" description="Basic and acidic residues" evidence="11">
    <location>
        <begin position="295"/>
        <end position="306"/>
    </location>
</feature>
<dbReference type="GO" id="GO:0005829">
    <property type="term" value="C:cytosol"/>
    <property type="evidence" value="ECO:0007669"/>
    <property type="project" value="TreeGrafter"/>
</dbReference>
<evidence type="ECO:0000256" key="4">
    <source>
        <dbReference type="ARBA" id="ARBA00022540"/>
    </source>
</evidence>
<dbReference type="Pfam" id="PF04760">
    <property type="entry name" value="IF2_N"/>
    <property type="match status" value="1"/>
</dbReference>
<feature type="compositionally biased region" description="Basic and acidic residues" evidence="11">
    <location>
        <begin position="1"/>
        <end position="10"/>
    </location>
</feature>
<dbReference type="GO" id="GO:0005525">
    <property type="term" value="F:GTP binding"/>
    <property type="evidence" value="ECO:0007669"/>
    <property type="project" value="UniProtKB-KW"/>
</dbReference>
<reference evidence="13" key="1">
    <citation type="journal article" date="2014" name="Int. J. Syst. Evol. Microbiol.">
        <title>Complete genome sequence of Corynebacterium casei LMG S-19264T (=DSM 44701T), isolated from a smear-ripened cheese.</title>
        <authorList>
            <consortium name="US DOE Joint Genome Institute (JGI-PGF)"/>
            <person name="Walter F."/>
            <person name="Albersmeier A."/>
            <person name="Kalinowski J."/>
            <person name="Ruckert C."/>
        </authorList>
    </citation>
    <scope>NUCLEOTIDE SEQUENCE</scope>
    <source>
        <strain evidence="13">CGMCC 1.15330</strain>
    </source>
</reference>
<evidence type="ECO:0000256" key="8">
    <source>
        <dbReference type="HAMAP-Rule" id="MF_00100"/>
    </source>
</evidence>
<dbReference type="FunFam" id="2.40.30.10:FF:000007">
    <property type="entry name" value="Translation initiation factor IF-2"/>
    <property type="match status" value="1"/>
</dbReference>
<proteinExistence type="inferred from homology"/>
<dbReference type="InterPro" id="IPR027417">
    <property type="entry name" value="P-loop_NTPase"/>
</dbReference>
<dbReference type="InterPro" id="IPR009000">
    <property type="entry name" value="Transl_B-barrel_sf"/>
</dbReference>
<dbReference type="PANTHER" id="PTHR43381:SF5">
    <property type="entry name" value="TR-TYPE G DOMAIN-CONTAINING PROTEIN"/>
    <property type="match status" value="1"/>
</dbReference>
<dbReference type="RefSeq" id="WP_188657590.1">
    <property type="nucleotide sequence ID" value="NZ_BMIH01000001.1"/>
</dbReference>
<feature type="compositionally biased region" description="Low complexity" evidence="11">
    <location>
        <begin position="58"/>
        <end position="71"/>
    </location>
</feature>
<evidence type="ECO:0000256" key="2">
    <source>
        <dbReference type="ARBA" id="ARBA00020675"/>
    </source>
</evidence>
<comment type="similarity">
    <text evidence="1 8 9">Belongs to the TRAFAC class translation factor GTPase superfamily. Classic translation factor GTPase family. IF-2 subfamily.</text>
</comment>
<dbReference type="InterPro" id="IPR006847">
    <property type="entry name" value="IF2_N"/>
</dbReference>
<evidence type="ECO:0000256" key="9">
    <source>
        <dbReference type="RuleBase" id="RU000644"/>
    </source>
</evidence>
<keyword evidence="6 8" id="KW-0648">Protein biosynthesis</keyword>
<keyword evidence="3 8" id="KW-0963">Cytoplasm</keyword>
<reference evidence="13" key="2">
    <citation type="submission" date="2020-09" db="EMBL/GenBank/DDBJ databases">
        <authorList>
            <person name="Sun Q."/>
            <person name="Zhou Y."/>
        </authorList>
    </citation>
    <scope>NUCLEOTIDE SEQUENCE</scope>
    <source>
        <strain evidence="13">CGMCC 1.15330</strain>
    </source>
</reference>
<keyword evidence="5 8" id="KW-0547">Nucleotide-binding</keyword>
<evidence type="ECO:0000256" key="3">
    <source>
        <dbReference type="ARBA" id="ARBA00022490"/>
    </source>
</evidence>
<dbReference type="SUPFAM" id="SSF50447">
    <property type="entry name" value="Translation proteins"/>
    <property type="match status" value="2"/>
</dbReference>
<feature type="compositionally biased region" description="Low complexity" evidence="11">
    <location>
        <begin position="187"/>
        <end position="197"/>
    </location>
</feature>
<keyword evidence="4 8" id="KW-0396">Initiation factor</keyword>
<dbReference type="FunFam" id="2.40.30.10:FF:000008">
    <property type="entry name" value="Translation initiation factor IF-2"/>
    <property type="match status" value="1"/>
</dbReference>
<gene>
    <name evidence="8" type="primary">infB</name>
    <name evidence="13" type="ORF">GCM10011380_10170</name>
</gene>
<dbReference type="InterPro" id="IPR013575">
    <property type="entry name" value="IF2_assoc_dom_bac"/>
</dbReference>
<dbReference type="InterPro" id="IPR005225">
    <property type="entry name" value="Small_GTP-bd"/>
</dbReference>
<dbReference type="GO" id="GO:0003743">
    <property type="term" value="F:translation initiation factor activity"/>
    <property type="evidence" value="ECO:0007669"/>
    <property type="project" value="UniProtKB-UniRule"/>
</dbReference>
<evidence type="ECO:0000313" key="14">
    <source>
        <dbReference type="Proteomes" id="UP000623067"/>
    </source>
</evidence>
<feature type="compositionally biased region" description="Pro residues" evidence="11">
    <location>
        <begin position="72"/>
        <end position="85"/>
    </location>
</feature>
<dbReference type="Pfam" id="PF00009">
    <property type="entry name" value="GTP_EFTU"/>
    <property type="match status" value="1"/>
</dbReference>
<dbReference type="CDD" id="cd01887">
    <property type="entry name" value="IF2_eIF5B"/>
    <property type="match status" value="1"/>
</dbReference>
<dbReference type="Proteomes" id="UP000623067">
    <property type="component" value="Unassembled WGS sequence"/>
</dbReference>
<evidence type="ECO:0000313" key="13">
    <source>
        <dbReference type="EMBL" id="GGB22533.1"/>
    </source>
</evidence>
<dbReference type="CDD" id="cd03702">
    <property type="entry name" value="IF2_mtIF2_II"/>
    <property type="match status" value="1"/>
</dbReference>
<feature type="compositionally biased region" description="Pro residues" evidence="11">
    <location>
        <begin position="135"/>
        <end position="151"/>
    </location>
</feature>
<dbReference type="InterPro" id="IPR023115">
    <property type="entry name" value="TIF_IF2_dom3"/>
</dbReference>
<dbReference type="InterPro" id="IPR036925">
    <property type="entry name" value="TIF_IF2_dom3_sf"/>
</dbReference>
<feature type="binding site" evidence="8">
    <location>
        <begin position="543"/>
        <end position="546"/>
    </location>
    <ligand>
        <name>GTP</name>
        <dbReference type="ChEBI" id="CHEBI:37565"/>
    </ligand>
</feature>
<comment type="caution">
    <text evidence="8">Lacks conserved residue(s) required for the propagation of feature annotation.</text>
</comment>
<dbReference type="InterPro" id="IPR015760">
    <property type="entry name" value="TIF_IF2"/>
</dbReference>
<dbReference type="GO" id="GO:0003924">
    <property type="term" value="F:GTPase activity"/>
    <property type="evidence" value="ECO:0007669"/>
    <property type="project" value="UniProtKB-UniRule"/>
</dbReference>
<dbReference type="NCBIfam" id="TIGR00231">
    <property type="entry name" value="small_GTP"/>
    <property type="match status" value="1"/>
</dbReference>
<evidence type="ECO:0000256" key="10">
    <source>
        <dbReference type="SAM" id="Coils"/>
    </source>
</evidence>
<dbReference type="EMBL" id="BMIH01000001">
    <property type="protein sequence ID" value="GGB22533.1"/>
    <property type="molecule type" value="Genomic_DNA"/>
</dbReference>
<dbReference type="Pfam" id="PF08364">
    <property type="entry name" value="IF2_assoc"/>
    <property type="match status" value="1"/>
</dbReference>
<feature type="domain" description="Tr-type G" evidence="12">
    <location>
        <begin position="433"/>
        <end position="603"/>
    </location>
</feature>
<dbReference type="Gene3D" id="2.40.30.10">
    <property type="entry name" value="Translation factors"/>
    <property type="match status" value="2"/>
</dbReference>
<dbReference type="SUPFAM" id="SSF52540">
    <property type="entry name" value="P-loop containing nucleoside triphosphate hydrolases"/>
    <property type="match status" value="1"/>
</dbReference>
<feature type="binding site" evidence="8">
    <location>
        <begin position="489"/>
        <end position="493"/>
    </location>
    <ligand>
        <name>GTP</name>
        <dbReference type="ChEBI" id="CHEBI:37565"/>
    </ligand>
</feature>
<keyword evidence="14" id="KW-1185">Reference proteome</keyword>
<accession>A0A916T048</accession>
<dbReference type="PROSITE" id="PS01176">
    <property type="entry name" value="IF2"/>
    <property type="match status" value="1"/>
</dbReference>
<dbReference type="Gene3D" id="3.40.50.10050">
    <property type="entry name" value="Translation initiation factor IF- 2, domain 3"/>
    <property type="match status" value="1"/>
</dbReference>
<dbReference type="Gene3D" id="3.40.50.300">
    <property type="entry name" value="P-loop containing nucleotide triphosphate hydrolases"/>
    <property type="match status" value="1"/>
</dbReference>
<sequence>MSDTDNDKPKLGMRAPLGVRRTVETGKVKQSFSHGRSNTVIVETKKARTFRRPGEGGPAESPAPAPAAAAPQPAPPAPVPAPARPAPSNETPQERVARLAREAEEQRMHALEDARRREDAERARAAEEERARAAAPPPPPAPEPAPEPAPAPVAEASTPGVAVPTPAGRGFRPVARPVPPPAPEPEAAPAVAAEPVAAPTPTPAPAPAPAPAPQRAAPPPPPTLELSRDPSMPAPRRFSPVARPEIPKPQPKPVEQPAAAAPAPAAAPSAAQASQQRSFTSGAATPRNAPPSRPQQRDRKGDERRGGKLTVNRALGDGDGARARSLAALKRAREKEKRSFGGPREAQPKQVRDVQVPEAITVQELANRMAEKGADLVKALFKMGMPVTVNQTIDQDTAELLVTEFGHNIVRVSDSDVDLGADTSEDAAESLKPRPPVVTIMGHVDHGKTSLLDALRGTDVVRGEAGGITQHIGAYQVTLKDKSKITFLDTPGHEAFSEMRARGANVTDIVVLTVAADDGLMPQTIEAINHTKAAGVPMIVAINKIDKHEANAQRVRERLLEHEVIVEEMGGETQDVEVSALKKTGLDQLVEKIQLQAELLELRANPDRAAEGTVIEAKLDKGRGPVATILVNRGTLKVGDVFVVGAESGRVRALVDDKGRQIKEALPSMPVEVLGLSGVPQAGDLLQVVENEARAREVAEYRQGVLTQKRTTSAPASLESMFSALKDKQAIEYPLVVKADTQGTVEAIVGSINKISTDLIRARILHSGVGGITESDVTLAGASGAPIIGFNVRANAKAREIADRQKVALKYYDVIYDLVDEIRAGMAGELGPEAFETVVGRAEIREVFSAGKHGKAAGLLVTDGVIRKALKARITRNDVIIYQGEIASLRRFKDDVAEVRAGLECGVTFTQNFVDIKPGDYLETFEVEMRERTL</sequence>
<dbReference type="PROSITE" id="PS51722">
    <property type="entry name" value="G_TR_2"/>
    <property type="match status" value="1"/>
</dbReference>
<dbReference type="FunFam" id="3.40.50.10050:FF:000001">
    <property type="entry name" value="Translation initiation factor IF-2"/>
    <property type="match status" value="1"/>
</dbReference>
<feature type="compositionally biased region" description="Basic and acidic residues" evidence="11">
    <location>
        <begin position="92"/>
        <end position="132"/>
    </location>
</feature>
<feature type="binding site" evidence="8">
    <location>
        <begin position="442"/>
        <end position="449"/>
    </location>
    <ligand>
        <name>GTP</name>
        <dbReference type="ChEBI" id="CHEBI:37565"/>
    </ligand>
</feature>
<dbReference type="HAMAP" id="MF_00100_B">
    <property type="entry name" value="IF_2_B"/>
    <property type="match status" value="1"/>
</dbReference>
<dbReference type="InterPro" id="IPR044145">
    <property type="entry name" value="IF2_II"/>
</dbReference>
<comment type="caution">
    <text evidence="13">The sequence shown here is derived from an EMBL/GenBank/DDBJ whole genome shotgun (WGS) entry which is preliminary data.</text>
</comment>
<feature type="compositionally biased region" description="Polar residues" evidence="11">
    <location>
        <begin position="28"/>
        <end position="41"/>
    </location>
</feature>
<dbReference type="InterPro" id="IPR053905">
    <property type="entry name" value="EF-G-like_DII"/>
</dbReference>
<dbReference type="FunFam" id="3.40.50.300:FF:000019">
    <property type="entry name" value="Translation initiation factor IF-2"/>
    <property type="match status" value="1"/>
</dbReference>
<organism evidence="13 14">
    <name type="scientific">Sphingomonas metalli</name>
    <dbReference type="NCBI Taxonomy" id="1779358"/>
    <lineage>
        <taxon>Bacteria</taxon>
        <taxon>Pseudomonadati</taxon>
        <taxon>Pseudomonadota</taxon>
        <taxon>Alphaproteobacteria</taxon>
        <taxon>Sphingomonadales</taxon>
        <taxon>Sphingomonadaceae</taxon>
        <taxon>Sphingomonas</taxon>
    </lineage>
</organism>
<dbReference type="PANTHER" id="PTHR43381">
    <property type="entry name" value="TRANSLATION INITIATION FACTOR IF-2-RELATED"/>
    <property type="match status" value="1"/>
</dbReference>
<dbReference type="Pfam" id="PF22042">
    <property type="entry name" value="EF-G_D2"/>
    <property type="match status" value="1"/>
</dbReference>
<keyword evidence="7 8" id="KW-0342">GTP-binding</keyword>
<evidence type="ECO:0000256" key="1">
    <source>
        <dbReference type="ARBA" id="ARBA00007733"/>
    </source>
</evidence>
<dbReference type="CDD" id="cd03692">
    <property type="entry name" value="mtIF2_IVc"/>
    <property type="match status" value="1"/>
</dbReference>
<dbReference type="InterPro" id="IPR000795">
    <property type="entry name" value="T_Tr_GTP-bd_dom"/>
</dbReference>
<dbReference type="SUPFAM" id="SSF52156">
    <property type="entry name" value="Initiation factor IF2/eIF5b, domain 3"/>
    <property type="match status" value="1"/>
</dbReference>
<feature type="compositionally biased region" description="Low complexity" evidence="11">
    <location>
        <begin position="255"/>
        <end position="277"/>
    </location>
</feature>
<keyword evidence="10" id="KW-0175">Coiled coil</keyword>
<comment type="function">
    <text evidence="8 9">One of the essential components for the initiation of protein synthesis. Protects formylmethionyl-tRNA from spontaneous hydrolysis and promotes its binding to the 30S ribosomal subunits. Also involved in the hydrolysis of GTP during the formation of the 70S ribosomal complex.</text>
</comment>
<dbReference type="InterPro" id="IPR000178">
    <property type="entry name" value="TF_IF2_bacterial-like"/>
</dbReference>
<dbReference type="AlphaFoldDB" id="A0A916T048"/>
<evidence type="ECO:0000256" key="5">
    <source>
        <dbReference type="ARBA" id="ARBA00022741"/>
    </source>
</evidence>
<comment type="subcellular location">
    <subcellularLocation>
        <location evidence="8">Cytoplasm</location>
    </subcellularLocation>
</comment>
<feature type="compositionally biased region" description="Pro residues" evidence="11">
    <location>
        <begin position="176"/>
        <end position="186"/>
    </location>
</feature>
<dbReference type="Pfam" id="PF11987">
    <property type="entry name" value="IF-2"/>
    <property type="match status" value="1"/>
</dbReference>
<evidence type="ECO:0000256" key="11">
    <source>
        <dbReference type="SAM" id="MobiDB-lite"/>
    </source>
</evidence>
<protein>
    <recommendedName>
        <fullName evidence="2 8">Translation initiation factor IF-2</fullName>
    </recommendedName>
</protein>
<feature type="compositionally biased region" description="Pro residues" evidence="11">
    <location>
        <begin position="198"/>
        <end position="223"/>
    </location>
</feature>
<evidence type="ECO:0000259" key="12">
    <source>
        <dbReference type="PROSITE" id="PS51722"/>
    </source>
</evidence>
<name>A0A916T048_9SPHN</name>
<evidence type="ECO:0000256" key="7">
    <source>
        <dbReference type="ARBA" id="ARBA00023134"/>
    </source>
</evidence>
<feature type="region of interest" description="Disordered" evidence="11">
    <location>
        <begin position="1"/>
        <end position="353"/>
    </location>
</feature>
<feature type="coiled-coil region" evidence="10">
    <location>
        <begin position="538"/>
        <end position="565"/>
    </location>
</feature>
<evidence type="ECO:0000256" key="6">
    <source>
        <dbReference type="ARBA" id="ARBA00022917"/>
    </source>
</evidence>